<dbReference type="EMBL" id="JAWJWE010000004">
    <property type="protein sequence ID" value="KAK6636628.1"/>
    <property type="molecule type" value="Genomic_DNA"/>
</dbReference>
<evidence type="ECO:0000313" key="3">
    <source>
        <dbReference type="Proteomes" id="UP001372834"/>
    </source>
</evidence>
<protein>
    <submittedName>
        <fullName evidence="2">Uncharacterized protein</fullName>
    </submittedName>
</protein>
<evidence type="ECO:0000313" key="2">
    <source>
        <dbReference type="EMBL" id="KAK6636628.1"/>
    </source>
</evidence>
<organism evidence="2 3">
    <name type="scientific">Polyplax serrata</name>
    <name type="common">Common mouse louse</name>
    <dbReference type="NCBI Taxonomy" id="468196"/>
    <lineage>
        <taxon>Eukaryota</taxon>
        <taxon>Metazoa</taxon>
        <taxon>Ecdysozoa</taxon>
        <taxon>Arthropoda</taxon>
        <taxon>Hexapoda</taxon>
        <taxon>Insecta</taxon>
        <taxon>Pterygota</taxon>
        <taxon>Neoptera</taxon>
        <taxon>Paraneoptera</taxon>
        <taxon>Psocodea</taxon>
        <taxon>Troctomorpha</taxon>
        <taxon>Phthiraptera</taxon>
        <taxon>Anoplura</taxon>
        <taxon>Polyplacidae</taxon>
        <taxon>Polyplax</taxon>
    </lineage>
</organism>
<dbReference type="AlphaFoldDB" id="A0AAN8S7Z1"/>
<feature type="compositionally biased region" description="Polar residues" evidence="1">
    <location>
        <begin position="34"/>
        <end position="51"/>
    </location>
</feature>
<dbReference type="Proteomes" id="UP001372834">
    <property type="component" value="Unassembled WGS sequence"/>
</dbReference>
<reference evidence="2 3" key="1">
    <citation type="submission" date="2023-10" db="EMBL/GenBank/DDBJ databases">
        <title>Genomes of two closely related lineages of the louse Polyplax serrata with different host specificities.</title>
        <authorList>
            <person name="Martinu J."/>
            <person name="Tarabai H."/>
            <person name="Stefka J."/>
            <person name="Hypsa V."/>
        </authorList>
    </citation>
    <scope>NUCLEOTIDE SEQUENCE [LARGE SCALE GENOMIC DNA]</scope>
    <source>
        <strain evidence="2">HR10_N</strain>
    </source>
</reference>
<proteinExistence type="predicted"/>
<accession>A0AAN8S7Z1</accession>
<feature type="region of interest" description="Disordered" evidence="1">
    <location>
        <begin position="22"/>
        <end position="58"/>
    </location>
</feature>
<name>A0AAN8S7Z1_POLSC</name>
<sequence length="85" mass="9577">MPTPNYNHTQTRRTQQVLRHIENSDSSIKLKGSEITNSGSHVRGDAQSQNGTDKHFSTAGIRRYVSLQQMSEHRRESEISPAAND</sequence>
<gene>
    <name evidence="2" type="ORF">RUM43_010290</name>
</gene>
<evidence type="ECO:0000256" key="1">
    <source>
        <dbReference type="SAM" id="MobiDB-lite"/>
    </source>
</evidence>
<comment type="caution">
    <text evidence="2">The sequence shown here is derived from an EMBL/GenBank/DDBJ whole genome shotgun (WGS) entry which is preliminary data.</text>
</comment>